<feature type="non-terminal residue" evidence="1">
    <location>
        <position position="56"/>
    </location>
</feature>
<gene>
    <name evidence="1" type="ORF">PISMIDRAFT_99112</name>
</gene>
<evidence type="ECO:0000313" key="1">
    <source>
        <dbReference type="EMBL" id="KIK24194.1"/>
    </source>
</evidence>
<evidence type="ECO:0000313" key="2">
    <source>
        <dbReference type="Proteomes" id="UP000054018"/>
    </source>
</evidence>
<sequence length="56" mass="6532">LRKKYNNANKTLASTGAGLTAKELKEDSQLKKLLDKILENFPWWEEVHGFWRTNLS</sequence>
<proteinExistence type="predicted"/>
<dbReference type="AlphaFoldDB" id="A0A0C9ZE38"/>
<reference evidence="1 2" key="1">
    <citation type="submission" date="2014-04" db="EMBL/GenBank/DDBJ databases">
        <authorList>
            <consortium name="DOE Joint Genome Institute"/>
            <person name="Kuo A."/>
            <person name="Kohler A."/>
            <person name="Costa M.D."/>
            <person name="Nagy L.G."/>
            <person name="Floudas D."/>
            <person name="Copeland A."/>
            <person name="Barry K.W."/>
            <person name="Cichocki N."/>
            <person name="Veneault-Fourrey C."/>
            <person name="LaButti K."/>
            <person name="Lindquist E.A."/>
            <person name="Lipzen A."/>
            <person name="Lundell T."/>
            <person name="Morin E."/>
            <person name="Murat C."/>
            <person name="Sun H."/>
            <person name="Tunlid A."/>
            <person name="Henrissat B."/>
            <person name="Grigoriev I.V."/>
            <person name="Hibbett D.S."/>
            <person name="Martin F."/>
            <person name="Nordberg H.P."/>
            <person name="Cantor M.N."/>
            <person name="Hua S.X."/>
        </authorList>
    </citation>
    <scope>NUCLEOTIDE SEQUENCE [LARGE SCALE GENOMIC DNA]</scope>
    <source>
        <strain evidence="1 2">441</strain>
    </source>
</reference>
<dbReference type="EMBL" id="KN833719">
    <property type="protein sequence ID" value="KIK24194.1"/>
    <property type="molecule type" value="Genomic_DNA"/>
</dbReference>
<organism evidence="1 2">
    <name type="scientific">Pisolithus microcarpus 441</name>
    <dbReference type="NCBI Taxonomy" id="765257"/>
    <lineage>
        <taxon>Eukaryota</taxon>
        <taxon>Fungi</taxon>
        <taxon>Dikarya</taxon>
        <taxon>Basidiomycota</taxon>
        <taxon>Agaricomycotina</taxon>
        <taxon>Agaricomycetes</taxon>
        <taxon>Agaricomycetidae</taxon>
        <taxon>Boletales</taxon>
        <taxon>Sclerodermatineae</taxon>
        <taxon>Pisolithaceae</taxon>
        <taxon>Pisolithus</taxon>
    </lineage>
</organism>
<accession>A0A0C9ZE38</accession>
<name>A0A0C9ZE38_9AGAM</name>
<dbReference type="HOGENOM" id="CLU_3019998_0_0_1"/>
<dbReference type="Proteomes" id="UP000054018">
    <property type="component" value="Unassembled WGS sequence"/>
</dbReference>
<protein>
    <submittedName>
        <fullName evidence="1">Uncharacterized protein</fullName>
    </submittedName>
</protein>
<keyword evidence="2" id="KW-1185">Reference proteome</keyword>
<dbReference type="OrthoDB" id="2660902at2759"/>
<reference evidence="2" key="2">
    <citation type="submission" date="2015-01" db="EMBL/GenBank/DDBJ databases">
        <title>Evolutionary Origins and Diversification of the Mycorrhizal Mutualists.</title>
        <authorList>
            <consortium name="DOE Joint Genome Institute"/>
            <consortium name="Mycorrhizal Genomics Consortium"/>
            <person name="Kohler A."/>
            <person name="Kuo A."/>
            <person name="Nagy L.G."/>
            <person name="Floudas D."/>
            <person name="Copeland A."/>
            <person name="Barry K.W."/>
            <person name="Cichocki N."/>
            <person name="Veneault-Fourrey C."/>
            <person name="LaButti K."/>
            <person name="Lindquist E.A."/>
            <person name="Lipzen A."/>
            <person name="Lundell T."/>
            <person name="Morin E."/>
            <person name="Murat C."/>
            <person name="Riley R."/>
            <person name="Ohm R."/>
            <person name="Sun H."/>
            <person name="Tunlid A."/>
            <person name="Henrissat B."/>
            <person name="Grigoriev I.V."/>
            <person name="Hibbett D.S."/>
            <person name="Martin F."/>
        </authorList>
    </citation>
    <scope>NUCLEOTIDE SEQUENCE [LARGE SCALE GENOMIC DNA]</scope>
    <source>
        <strain evidence="2">441</strain>
    </source>
</reference>